<dbReference type="Proteomes" id="UP000681967">
    <property type="component" value="Unassembled WGS sequence"/>
</dbReference>
<evidence type="ECO:0000313" key="3">
    <source>
        <dbReference type="EMBL" id="CAF4743329.1"/>
    </source>
</evidence>
<sequence>YKRLRGPTRRKRKHWINQFQSLQFSPISEPSTNPDTEIPRVEHASKKRANTKIMYDGQNPNIS</sequence>
<evidence type="ECO:0000313" key="6">
    <source>
        <dbReference type="Proteomes" id="UP000681720"/>
    </source>
</evidence>
<proteinExistence type="predicted"/>
<feature type="non-terminal residue" evidence="4">
    <location>
        <position position="1"/>
    </location>
</feature>
<organism evidence="4 6">
    <name type="scientific">Rotaria magnacalcarata</name>
    <dbReference type="NCBI Taxonomy" id="392030"/>
    <lineage>
        <taxon>Eukaryota</taxon>
        <taxon>Metazoa</taxon>
        <taxon>Spiralia</taxon>
        <taxon>Gnathifera</taxon>
        <taxon>Rotifera</taxon>
        <taxon>Eurotatoria</taxon>
        <taxon>Bdelloidea</taxon>
        <taxon>Philodinida</taxon>
        <taxon>Philodinidae</taxon>
        <taxon>Rotaria</taxon>
    </lineage>
</organism>
<accession>A0A8S3C316</accession>
<dbReference type="Proteomes" id="UP000681720">
    <property type="component" value="Unassembled WGS sequence"/>
</dbReference>
<gene>
    <name evidence="2" type="ORF">BYL167_LOCUS39377</name>
    <name evidence="3" type="ORF">BYL167_LOCUS45788</name>
    <name evidence="4" type="ORF">GIL414_LOCUS49685</name>
    <name evidence="5" type="ORF">GIL414_LOCUS49946</name>
</gene>
<evidence type="ECO:0000313" key="5">
    <source>
        <dbReference type="EMBL" id="CAF4862369.1"/>
    </source>
</evidence>
<evidence type="ECO:0000313" key="4">
    <source>
        <dbReference type="EMBL" id="CAF4856854.1"/>
    </source>
</evidence>
<feature type="compositionally biased region" description="Polar residues" evidence="1">
    <location>
        <begin position="25"/>
        <end position="35"/>
    </location>
</feature>
<protein>
    <submittedName>
        <fullName evidence="4">Uncharacterized protein</fullName>
    </submittedName>
</protein>
<feature type="region of interest" description="Disordered" evidence="1">
    <location>
        <begin position="25"/>
        <end position="63"/>
    </location>
</feature>
<dbReference type="EMBL" id="CAJOBJ010163870">
    <property type="protein sequence ID" value="CAF4856854.1"/>
    <property type="molecule type" value="Genomic_DNA"/>
</dbReference>
<dbReference type="EMBL" id="CAJOBH010094515">
    <property type="protein sequence ID" value="CAF4582780.1"/>
    <property type="molecule type" value="Genomic_DNA"/>
</dbReference>
<comment type="caution">
    <text evidence="4">The sequence shown here is derived from an EMBL/GenBank/DDBJ whole genome shotgun (WGS) entry which is preliminary data.</text>
</comment>
<reference evidence="4" key="1">
    <citation type="submission" date="2021-02" db="EMBL/GenBank/DDBJ databases">
        <authorList>
            <person name="Nowell W R."/>
        </authorList>
    </citation>
    <scope>NUCLEOTIDE SEQUENCE</scope>
</reference>
<dbReference type="EMBL" id="CAJOBJ010165380">
    <property type="protein sequence ID" value="CAF4862369.1"/>
    <property type="molecule type" value="Genomic_DNA"/>
</dbReference>
<dbReference type="AlphaFoldDB" id="A0A8S3C316"/>
<evidence type="ECO:0000313" key="2">
    <source>
        <dbReference type="EMBL" id="CAF4582780.1"/>
    </source>
</evidence>
<name>A0A8S3C316_9BILA</name>
<dbReference type="EMBL" id="CAJOBH010127936">
    <property type="protein sequence ID" value="CAF4743329.1"/>
    <property type="molecule type" value="Genomic_DNA"/>
</dbReference>
<evidence type="ECO:0000256" key="1">
    <source>
        <dbReference type="SAM" id="MobiDB-lite"/>
    </source>
</evidence>